<dbReference type="AlphaFoldDB" id="A0AAV2QCA9"/>
<gene>
    <name evidence="8" type="ORF">MNOR_LOCUS10471</name>
</gene>
<feature type="signal peptide" evidence="5">
    <location>
        <begin position="1"/>
        <end position="23"/>
    </location>
</feature>
<reference evidence="8 9" key="1">
    <citation type="submission" date="2024-05" db="EMBL/GenBank/DDBJ databases">
        <authorList>
            <person name="Wallberg A."/>
        </authorList>
    </citation>
    <scope>NUCLEOTIDE SEQUENCE [LARGE SCALE GENOMIC DNA]</scope>
</reference>
<dbReference type="PROSITE" id="PS50240">
    <property type="entry name" value="TRYPSIN_DOM"/>
    <property type="match status" value="1"/>
</dbReference>
<comment type="subcellular location">
    <subcellularLocation>
        <location evidence="1">Secreted</location>
    </subcellularLocation>
</comment>
<evidence type="ECO:0000256" key="3">
    <source>
        <dbReference type="ARBA" id="ARBA00023157"/>
    </source>
</evidence>
<evidence type="ECO:0000259" key="6">
    <source>
        <dbReference type="PROSITE" id="PS50240"/>
    </source>
</evidence>
<sequence length="718" mass="79015">MAARLCFILLWCMCAGVLHVAAASEVDGNFWWLGKTQSPRIDQDGMMHSSTDDEDATWCECVPWYLCVDNVINTDGGGMIDVRTAPVKNVEECPIEMEVCCGIPQDTVTKLQPVPANLNLTLPSDTPCTCISFQECPPHLIVNDGHGETCLDVAGTTSSHSKCPHTMDVCCADETLVASNLLSSLNHLSDVDNCNCVEPHMCDSKGYIRSNNEDISNERIQSGKPKSFSNMFCSNSSLVCCRPRVECECVNQKMCDVDGFIKTDGEGLIDIRTFGSQSGTLGRCDDPCQICCNIREEVATTTMKTLDTDSFTHHEECYCVEESQCADELEYNYGEGMFDARIVPISSCSNPEHICCNSPISTTTTSTTTTTQLPTPSNDGCGSRKRDGILKLRIMGFQGGQSQFGEFPWVATILRQELIMNLPHYLFVGGGTLIHPRVVLTAAHKIHSLTAEKLHIRLGEWDTQTVKEPLPHQDLEVERIAIHPEFNVNNLKNNVGLIFLKEDAAMNEHIQKICVANDISEVDPTDCVINGWGKDGFENDAQYQKIMKSVTLPLVNSDKCQTQLRRTRLGRYFRLHKSFLCAGGEAGIDSCKGDGGGPLACARRDNKNKYLLVGITAWGIGCGDEGVPGVYVNVPLHADWIREQIEEVHPSTTQTPSFTTEDCPSDCSSELDLVCGSNGRTYGNPCELILAGCHDPTISLSHHGKCAKRQKKRETTRQ</sequence>
<dbReference type="Pfam" id="PF07648">
    <property type="entry name" value="Kazal_2"/>
    <property type="match status" value="1"/>
</dbReference>
<dbReference type="PROSITE" id="PS51465">
    <property type="entry name" value="KAZAL_2"/>
    <property type="match status" value="1"/>
</dbReference>
<name>A0AAV2QCA9_MEGNR</name>
<dbReference type="SUPFAM" id="SSF50494">
    <property type="entry name" value="Trypsin-like serine proteases"/>
    <property type="match status" value="1"/>
</dbReference>
<evidence type="ECO:0000313" key="8">
    <source>
        <dbReference type="EMBL" id="CAL4077674.1"/>
    </source>
</evidence>
<proteinExistence type="inferred from homology"/>
<dbReference type="GO" id="GO:0006508">
    <property type="term" value="P:proteolysis"/>
    <property type="evidence" value="ECO:0007669"/>
    <property type="project" value="InterPro"/>
</dbReference>
<dbReference type="GO" id="GO:0005576">
    <property type="term" value="C:extracellular region"/>
    <property type="evidence" value="ECO:0007669"/>
    <property type="project" value="UniProtKB-SubCell"/>
</dbReference>
<dbReference type="Gene3D" id="3.30.60.30">
    <property type="match status" value="1"/>
</dbReference>
<dbReference type="PRINTS" id="PR00722">
    <property type="entry name" value="CHYMOTRYPSIN"/>
</dbReference>
<dbReference type="Proteomes" id="UP001497623">
    <property type="component" value="Unassembled WGS sequence"/>
</dbReference>
<dbReference type="PANTHER" id="PTHR24256">
    <property type="entry name" value="TRYPTASE-RELATED"/>
    <property type="match status" value="1"/>
</dbReference>
<dbReference type="InterPro" id="IPR051487">
    <property type="entry name" value="Ser/Thr_Proteases_Immune/Dev"/>
</dbReference>
<feature type="domain" description="Peptidase S1" evidence="6">
    <location>
        <begin position="394"/>
        <end position="646"/>
    </location>
</feature>
<keyword evidence="5" id="KW-0732">Signal</keyword>
<keyword evidence="2" id="KW-0964">Secreted</keyword>
<dbReference type="Gene3D" id="2.40.10.10">
    <property type="entry name" value="Trypsin-like serine proteases"/>
    <property type="match status" value="1"/>
</dbReference>
<dbReference type="SMART" id="SM00020">
    <property type="entry name" value="Tryp_SPc"/>
    <property type="match status" value="1"/>
</dbReference>
<dbReference type="SMART" id="SM00280">
    <property type="entry name" value="KAZAL"/>
    <property type="match status" value="1"/>
</dbReference>
<dbReference type="Pfam" id="PF00089">
    <property type="entry name" value="Trypsin"/>
    <property type="match status" value="1"/>
</dbReference>
<comment type="caution">
    <text evidence="8">The sequence shown here is derived from an EMBL/GenBank/DDBJ whole genome shotgun (WGS) entry which is preliminary data.</text>
</comment>
<dbReference type="FunFam" id="2.40.10.10:FF:000038">
    <property type="entry name" value="Serine protease"/>
    <property type="match status" value="1"/>
</dbReference>
<dbReference type="EMBL" id="CAXKWB010005288">
    <property type="protein sequence ID" value="CAL4077674.1"/>
    <property type="molecule type" value="Genomic_DNA"/>
</dbReference>
<dbReference type="InterPro" id="IPR009003">
    <property type="entry name" value="Peptidase_S1_PA"/>
</dbReference>
<accession>A0AAV2QCA9</accession>
<dbReference type="InterPro" id="IPR001254">
    <property type="entry name" value="Trypsin_dom"/>
</dbReference>
<keyword evidence="9" id="KW-1185">Reference proteome</keyword>
<dbReference type="InterPro" id="IPR043504">
    <property type="entry name" value="Peptidase_S1_PA_chymotrypsin"/>
</dbReference>
<dbReference type="InterPro" id="IPR002350">
    <property type="entry name" value="Kazal_dom"/>
</dbReference>
<dbReference type="GO" id="GO:0004252">
    <property type="term" value="F:serine-type endopeptidase activity"/>
    <property type="evidence" value="ECO:0007669"/>
    <property type="project" value="InterPro"/>
</dbReference>
<feature type="chain" id="PRO_5043943193" evidence="5">
    <location>
        <begin position="24"/>
        <end position="718"/>
    </location>
</feature>
<comment type="similarity">
    <text evidence="4">Belongs to the peptidase S1 family. CLIP subfamily.</text>
</comment>
<dbReference type="InterPro" id="IPR001314">
    <property type="entry name" value="Peptidase_S1A"/>
</dbReference>
<protein>
    <submittedName>
        <fullName evidence="8">Uncharacterized protein</fullName>
    </submittedName>
</protein>
<organism evidence="8 9">
    <name type="scientific">Meganyctiphanes norvegica</name>
    <name type="common">Northern krill</name>
    <name type="synonym">Thysanopoda norvegica</name>
    <dbReference type="NCBI Taxonomy" id="48144"/>
    <lineage>
        <taxon>Eukaryota</taxon>
        <taxon>Metazoa</taxon>
        <taxon>Ecdysozoa</taxon>
        <taxon>Arthropoda</taxon>
        <taxon>Crustacea</taxon>
        <taxon>Multicrustacea</taxon>
        <taxon>Malacostraca</taxon>
        <taxon>Eumalacostraca</taxon>
        <taxon>Eucarida</taxon>
        <taxon>Euphausiacea</taxon>
        <taxon>Euphausiidae</taxon>
        <taxon>Meganyctiphanes</taxon>
    </lineage>
</organism>
<evidence type="ECO:0000256" key="4">
    <source>
        <dbReference type="ARBA" id="ARBA00024195"/>
    </source>
</evidence>
<dbReference type="CDD" id="cd00190">
    <property type="entry name" value="Tryp_SPc"/>
    <property type="match status" value="1"/>
</dbReference>
<dbReference type="CDD" id="cd00104">
    <property type="entry name" value="KAZAL_FS"/>
    <property type="match status" value="1"/>
</dbReference>
<dbReference type="SUPFAM" id="SSF100895">
    <property type="entry name" value="Kazal-type serine protease inhibitors"/>
    <property type="match status" value="1"/>
</dbReference>
<feature type="domain" description="Kazal-like" evidence="7">
    <location>
        <begin position="657"/>
        <end position="708"/>
    </location>
</feature>
<dbReference type="Pfam" id="PF18322">
    <property type="entry name" value="CLIP_1"/>
    <property type="match status" value="3"/>
</dbReference>
<evidence type="ECO:0000256" key="2">
    <source>
        <dbReference type="ARBA" id="ARBA00022525"/>
    </source>
</evidence>
<evidence type="ECO:0000313" key="9">
    <source>
        <dbReference type="Proteomes" id="UP001497623"/>
    </source>
</evidence>
<dbReference type="InterPro" id="IPR041515">
    <property type="entry name" value="PPAF-2-like_Clip"/>
</dbReference>
<evidence type="ECO:0000259" key="7">
    <source>
        <dbReference type="PROSITE" id="PS51465"/>
    </source>
</evidence>
<evidence type="ECO:0000256" key="1">
    <source>
        <dbReference type="ARBA" id="ARBA00004613"/>
    </source>
</evidence>
<keyword evidence="3" id="KW-1015">Disulfide bond</keyword>
<evidence type="ECO:0000256" key="5">
    <source>
        <dbReference type="SAM" id="SignalP"/>
    </source>
</evidence>
<dbReference type="InterPro" id="IPR036058">
    <property type="entry name" value="Kazal_dom_sf"/>
</dbReference>